<feature type="disulfide bond" evidence="15">
    <location>
        <begin position="2940"/>
        <end position="2955"/>
    </location>
</feature>
<comment type="caution">
    <text evidence="14">Lacks conserved residue(s) required for the propagation of feature annotation.</text>
</comment>
<feature type="disulfide bond" evidence="15">
    <location>
        <begin position="2696"/>
        <end position="2711"/>
    </location>
</feature>
<evidence type="ECO:0000256" key="15">
    <source>
        <dbReference type="PROSITE-ProRule" id="PRU00124"/>
    </source>
</evidence>
<dbReference type="PROSITE" id="PS01186">
    <property type="entry name" value="EGF_2"/>
    <property type="match status" value="2"/>
</dbReference>
<evidence type="ECO:0000256" key="16">
    <source>
        <dbReference type="PROSITE-ProRule" id="PRU00461"/>
    </source>
</evidence>
<feature type="disulfide bond" evidence="15">
    <location>
        <begin position="2677"/>
        <end position="2689"/>
    </location>
</feature>
<evidence type="ECO:0000256" key="17">
    <source>
        <dbReference type="SAM" id="Phobius"/>
    </source>
</evidence>
<dbReference type="PROSITE" id="PS01187">
    <property type="entry name" value="EGF_CA"/>
    <property type="match status" value="1"/>
</dbReference>
<feature type="disulfide bond" evidence="15">
    <location>
        <begin position="2684"/>
        <end position="2702"/>
    </location>
</feature>
<feature type="disulfide bond" evidence="15">
    <location>
        <begin position="1820"/>
        <end position="1832"/>
    </location>
</feature>
<feature type="transmembrane region" description="Helical" evidence="17">
    <location>
        <begin position="6"/>
        <end position="31"/>
    </location>
</feature>
<feature type="disulfide bond" evidence="14">
    <location>
        <begin position="3565"/>
        <end position="3574"/>
    </location>
</feature>
<dbReference type="FunFam" id="4.10.400.10:FF:000005">
    <property type="entry name" value="low-density lipoprotein receptor-related protein 1B"/>
    <property type="match status" value="1"/>
</dbReference>
<reference evidence="22" key="1">
    <citation type="journal article" date="2021" name="Mol. Ecol. Resour.">
        <title>Apolygus lucorum genome provides insights into omnivorousness and mesophyll feeding.</title>
        <authorList>
            <person name="Liu Y."/>
            <person name="Liu H."/>
            <person name="Wang H."/>
            <person name="Huang T."/>
            <person name="Liu B."/>
            <person name="Yang B."/>
            <person name="Yin L."/>
            <person name="Li B."/>
            <person name="Zhang Y."/>
            <person name="Zhang S."/>
            <person name="Jiang F."/>
            <person name="Zhang X."/>
            <person name="Ren Y."/>
            <person name="Wang B."/>
            <person name="Wang S."/>
            <person name="Lu Y."/>
            <person name="Wu K."/>
            <person name="Fan W."/>
            <person name="Wang G."/>
        </authorList>
    </citation>
    <scope>NUCLEOTIDE SEQUENCE</scope>
    <source>
        <strain evidence="22">12Hb</strain>
    </source>
</reference>
<dbReference type="EMBL" id="WIXP02000017">
    <property type="protein sequence ID" value="KAF6197625.1"/>
    <property type="molecule type" value="Genomic_DNA"/>
</dbReference>
<dbReference type="InterPro" id="IPR000033">
    <property type="entry name" value="LDLR_classB_rpt"/>
</dbReference>
<feature type="disulfide bond" evidence="15">
    <location>
        <begin position="1905"/>
        <end position="1923"/>
    </location>
</feature>
<evidence type="ECO:0000256" key="1">
    <source>
        <dbReference type="ARBA" id="ARBA00004141"/>
    </source>
</evidence>
<dbReference type="GO" id="GO:0006898">
    <property type="term" value="P:receptor-mediated endocytosis"/>
    <property type="evidence" value="ECO:0007669"/>
    <property type="project" value="TreeGrafter"/>
</dbReference>
<dbReference type="GO" id="GO:0016324">
    <property type="term" value="C:apical plasma membrane"/>
    <property type="evidence" value="ECO:0007669"/>
    <property type="project" value="TreeGrafter"/>
</dbReference>
<evidence type="ECO:0000256" key="4">
    <source>
        <dbReference type="ARBA" id="ARBA00022583"/>
    </source>
</evidence>
<dbReference type="InterPro" id="IPR000742">
    <property type="entry name" value="EGF"/>
</dbReference>
<feature type="transmembrane region" description="Helical" evidence="17">
    <location>
        <begin position="375"/>
        <end position="406"/>
    </location>
</feature>
<feature type="repeat" description="LDL-receptor class B" evidence="16">
    <location>
        <begin position="1281"/>
        <end position="1323"/>
    </location>
</feature>
<feature type="disulfide bond" evidence="15">
    <location>
        <begin position="3010"/>
        <end position="3028"/>
    </location>
</feature>
<dbReference type="PROSITE" id="PS50928">
    <property type="entry name" value="ABC_TM1"/>
    <property type="match status" value="1"/>
</dbReference>
<evidence type="ECO:0000256" key="8">
    <source>
        <dbReference type="ARBA" id="ARBA00022837"/>
    </source>
</evidence>
<feature type="disulfide bond" evidence="15">
    <location>
        <begin position="3045"/>
        <end position="3057"/>
    </location>
</feature>
<dbReference type="InterPro" id="IPR013535">
    <property type="entry name" value="PUL_dom"/>
</dbReference>
<feature type="domain" description="EGF-like" evidence="18">
    <location>
        <begin position="3457"/>
        <end position="3492"/>
    </location>
</feature>
<feature type="disulfide bond" evidence="15">
    <location>
        <begin position="1917"/>
        <end position="1932"/>
    </location>
</feature>
<dbReference type="InterPro" id="IPR011527">
    <property type="entry name" value="ABC1_TM_dom"/>
</dbReference>
<feature type="domain" description="EGF-like" evidence="18">
    <location>
        <begin position="3716"/>
        <end position="3751"/>
    </location>
</feature>
<feature type="domain" description="PUL" evidence="21">
    <location>
        <begin position="389"/>
        <end position="676"/>
    </location>
</feature>
<feature type="disulfide bond" evidence="14">
    <location>
        <begin position="3614"/>
        <end position="3624"/>
    </location>
</feature>
<dbReference type="GO" id="GO:0140359">
    <property type="term" value="F:ABC-type transporter activity"/>
    <property type="evidence" value="ECO:0007669"/>
    <property type="project" value="InterPro"/>
</dbReference>
<dbReference type="InterPro" id="IPR009030">
    <property type="entry name" value="Growth_fac_rcpt_cys_sf"/>
</dbReference>
<feature type="disulfide bond" evidence="15">
    <location>
        <begin position="2767"/>
        <end position="2785"/>
    </location>
</feature>
<feature type="repeat" description="LDL-receptor class B" evidence="16">
    <location>
        <begin position="2449"/>
        <end position="2492"/>
    </location>
</feature>
<feature type="domain" description="ABC transmembrane type-1" evidence="19">
    <location>
        <begin position="10"/>
        <end position="194"/>
    </location>
</feature>
<proteinExistence type="predicted"/>
<feature type="disulfide bond" evidence="15">
    <location>
        <begin position="2121"/>
        <end position="2139"/>
    </location>
</feature>
<feature type="disulfide bond" evidence="15">
    <location>
        <begin position="2031"/>
        <end position="2043"/>
    </location>
</feature>
<dbReference type="InterPro" id="IPR051221">
    <property type="entry name" value="LDLR-related"/>
</dbReference>
<feature type="transmembrane region" description="Helical" evidence="17">
    <location>
        <begin position="137"/>
        <end position="158"/>
    </location>
</feature>
<evidence type="ECO:0000256" key="9">
    <source>
        <dbReference type="ARBA" id="ARBA00022989"/>
    </source>
</evidence>
<dbReference type="InterPro" id="IPR011042">
    <property type="entry name" value="6-blade_b-propeller_TolB-like"/>
</dbReference>
<feature type="disulfide bond" evidence="15">
    <location>
        <begin position="2740"/>
        <end position="2755"/>
    </location>
</feature>
<feature type="repeat" description="LDL-receptor class B" evidence="16">
    <location>
        <begin position="2406"/>
        <end position="2448"/>
    </location>
</feature>
<dbReference type="PROSITE" id="PS51396">
    <property type="entry name" value="PUL"/>
    <property type="match status" value="2"/>
</dbReference>
<comment type="caution">
    <text evidence="22">The sequence shown here is derived from an EMBL/GenBank/DDBJ whole genome shotgun (WGS) entry which is preliminary data.</text>
</comment>
<feature type="repeat" description="LDL-receptor class B" evidence="16">
    <location>
        <begin position="1637"/>
        <end position="1681"/>
    </location>
</feature>
<keyword evidence="10 17" id="KW-0472">Membrane</keyword>
<dbReference type="CDD" id="cd00112">
    <property type="entry name" value="LDLa"/>
    <property type="match status" value="21"/>
</dbReference>
<dbReference type="InterPro" id="IPR036055">
    <property type="entry name" value="LDL_receptor-like_sf"/>
</dbReference>
<feature type="transmembrane region" description="Helical" evidence="17">
    <location>
        <begin position="319"/>
        <end position="340"/>
    </location>
</feature>
<evidence type="ECO:0000256" key="3">
    <source>
        <dbReference type="ARBA" id="ARBA00022536"/>
    </source>
</evidence>
<feature type="transmembrane region" description="Helical" evidence="17">
    <location>
        <begin position="220"/>
        <end position="243"/>
    </location>
</feature>
<dbReference type="Gene3D" id="4.10.400.10">
    <property type="entry name" value="Low-density Lipoprotein Receptor"/>
    <property type="match status" value="21"/>
</dbReference>
<dbReference type="SUPFAM" id="SSF57184">
    <property type="entry name" value="Growth factor receptor domain"/>
    <property type="match status" value="1"/>
</dbReference>
<feature type="disulfide bond" evidence="14">
    <location>
        <begin position="3741"/>
        <end position="3750"/>
    </location>
</feature>
<dbReference type="PROSITE" id="PS50068">
    <property type="entry name" value="LDLRA_2"/>
    <property type="match status" value="21"/>
</dbReference>
<evidence type="ECO:0000259" key="21">
    <source>
        <dbReference type="PROSITE" id="PS51396"/>
    </source>
</evidence>
<dbReference type="FunFam" id="4.10.400.10:FF:000065">
    <property type="entry name" value="Transmembrane protease serine 7"/>
    <property type="match status" value="1"/>
</dbReference>
<dbReference type="Gene3D" id="2.120.10.30">
    <property type="entry name" value="TolB, C-terminal domain"/>
    <property type="match status" value="6"/>
</dbReference>
<feature type="transmembrane region" description="Helical" evidence="17">
    <location>
        <begin position="413"/>
        <end position="435"/>
    </location>
</feature>
<evidence type="ECO:0000256" key="6">
    <source>
        <dbReference type="ARBA" id="ARBA00022729"/>
    </source>
</evidence>
<feature type="domain" description="EGF-like" evidence="18">
    <location>
        <begin position="3532"/>
        <end position="3575"/>
    </location>
</feature>
<evidence type="ECO:0000313" key="23">
    <source>
        <dbReference type="Proteomes" id="UP000466442"/>
    </source>
</evidence>
<feature type="repeat" description="LDL-receptor class B" evidence="16">
    <location>
        <begin position="906"/>
        <end position="948"/>
    </location>
</feature>
<feature type="disulfide bond" evidence="15">
    <location>
        <begin position="2901"/>
        <end position="2916"/>
    </location>
</feature>
<evidence type="ECO:0000313" key="22">
    <source>
        <dbReference type="EMBL" id="KAF6197625.1"/>
    </source>
</evidence>
<feature type="disulfide bond" evidence="15">
    <location>
        <begin position="3052"/>
        <end position="3070"/>
    </location>
</feature>
<dbReference type="Pfam" id="PF00008">
    <property type="entry name" value="EGF"/>
    <property type="match status" value="1"/>
</dbReference>
<feature type="transmembrane region" description="Helical" evidence="17">
    <location>
        <begin position="43"/>
        <end position="68"/>
    </location>
</feature>
<evidence type="ECO:0000259" key="18">
    <source>
        <dbReference type="PROSITE" id="PS50026"/>
    </source>
</evidence>
<comment type="subcellular location">
    <subcellularLocation>
        <location evidence="1">Membrane</location>
        <topology evidence="1">Multi-pass membrane protein</topology>
    </subcellularLocation>
    <subcellularLocation>
        <location evidence="2">Membrane</location>
        <topology evidence="2">Single-pass membrane protein</topology>
    </subcellularLocation>
</comment>
<dbReference type="PROSITE" id="PS51120">
    <property type="entry name" value="LDLRB"/>
    <property type="match status" value="8"/>
</dbReference>
<feature type="disulfide bond" evidence="14">
    <location>
        <begin position="2239"/>
        <end position="2249"/>
    </location>
</feature>
<feature type="disulfide bond" evidence="14">
    <location>
        <begin position="3482"/>
        <end position="3491"/>
    </location>
</feature>
<dbReference type="PANTHER" id="PTHR22722:SF5">
    <property type="entry name" value="LOW-DENSITY LIPOPROTEIN RECEPTOR-RELATED PROTEIN 1B"/>
    <property type="match status" value="1"/>
</dbReference>
<dbReference type="InterPro" id="IPR001734">
    <property type="entry name" value="Na/solute_symporter"/>
</dbReference>
<feature type="disulfide bond" evidence="15">
    <location>
        <begin position="1970"/>
        <end position="1985"/>
    </location>
</feature>
<feature type="transmembrane region" description="Helical" evidence="17">
    <location>
        <begin position="574"/>
        <end position="595"/>
    </location>
</feature>
<evidence type="ECO:0000256" key="11">
    <source>
        <dbReference type="ARBA" id="ARBA00023157"/>
    </source>
</evidence>
<dbReference type="SUPFAM" id="SSF63825">
    <property type="entry name" value="YWTD domain"/>
    <property type="match status" value="6"/>
</dbReference>
<feature type="transmembrane region" description="Helical" evidence="17">
    <location>
        <begin position="441"/>
        <end position="467"/>
    </location>
</feature>
<evidence type="ECO:0008006" key="24">
    <source>
        <dbReference type="Google" id="ProtNLM"/>
    </source>
</evidence>
<protein>
    <recommendedName>
        <fullName evidence="24">EGF-like domain-containing protein</fullName>
    </recommendedName>
</protein>
<sequence length="3919" mass="424079">MVAIVTALVALVTSMVALVTALVALVTALIALIKVQAALVTTLAALVTALVALVTALAALVTALVALVTSMVALITALVALVAALVAIAALITTLAALVTALVELVTVLAALVAALVALITALVVLVAALVAIVTAMIALVTVLAAIVAAMVALITALVALITALVALVAALVAIVTTLAALVTALVELVTVLAAIVVALVALVTALVALITVQAALITTLVALVAALVELVTVLAALVAALVALITALVALITALVALVAAFFAIVTTLAALVTALVELVTVLAAIVAAMVALITALVALITALVALVAALVAIVTTLAALVTALVELVTVLAAIVVALVALVTALVALITVQAALITTLVALVAALVELVTVLAALVAALVALITALVVLFAALVAIVTAMVALVTSMVSLITALVAIVTAMVALVTSMVALITALVSLITALVALVAAFFAIVTTLAALVTALVELVTVLAAIDAAMVALITALVALITALVALVAALVAIVTTLAALVTALVELVTVLAAIVVALVALVTALVALITVQAALITTLVALVAALVELVTVLAALVAALVALITALVVLFAALVAIVTAMVALVTSMVSLITALVAIVTAMVALVTSMVSLITALVALITALVALVAALVAIVTTLAALVTALVELVTVLAALVAALVALVTALVTLIAALVAIVTALVALVTSMVALITALVAIVTALLLLLQPWLLSLQSRLLSLQPWLLLLQPWLSSLQSIFTGESKSDSIHSVNYDGSDHKIVLKGHDLLSHPFAISLYGIHIYWTDWRSNSVLRADKRTGASVTALQRTLTQPFDIQVLHPSRQPKAKFNPCGVNNGNCSHLCLLGLNSTRSCACPHLMRLNEDGKTCVDNDVVLLLVRSNEIRGSPSPQEIDFDSSTNSIYWSESRGNHVKMSTLSPGVSTVIIDTGIENPQGFSVDWITKNMFVSSSGHGKINIFACNLRGEYVTNLYENRKTDVNERNDDGTFEDVAVITSLAVDPLRGKIYWVEHWGEESYTIEGANMDMSSKMTLTSSQNNKELRGTKSLSMDFENNRLYWVNTETYTIQYMDFESRSLVKITLDAAERPQALTIYKGVLYFLDGSTVKSKKGNEMSQTLRNNTDNVTSIKIYNKYSQNGTNGCATNNGGCSHVCLPVGTTRVCRCSIGYMRDPKDGTACVARDGLLVYSINWEMRGLPLTPNDTDVEVLPPISRVSMATSIDYDPVEDYLYWADSDHGTITRVRRDGTGRKVVVGNPENSDTLAIEWLTGLAVDWVAGNIYWADPKQKVIEVARSDGLHRHVVVQRNLSSPNSLAVDPYAGKLFWTDDGTKPHMICRSDLDGTDARPIQVLGSAGHAAGLTLNTDDRLVYWCDARRNSIYSMDYDGMNLVLLQHAEGLSPYALAYHSGIIYWIDLAGDKGSIKSAEATAGAVATTLSSKLGDSLKDLTIISKLRPPYRTNPCAEGKHACAQLCLFDGSEPVCRCSHGLPSGGTCEPPKAFLAYSLVDRIDTVNLVGDVDHNPPLPSISSETFMRNAIGLTFNYLSQTIFYSDIQKGSINAVHFNGTNHRIIAERQGSVEGLAYGAIENSLYWTCNNIATIFKMSLTSNSTSPETVLKLAPLDKPRGIAVDVCDSRLYWTNWNNQHPSIQRSFTNGRLMESIITTNIRMPNAIALDDLTQKLFWADARLDKIERCELDGSDRVVLTDAVPQHPFAMAVYGEYIYWTDWVVHSVVRANKFTGADVLHLRKDVGRPMGISAIYNSSFNCFNNPCRVLNGGCSQICKLDTEGAVKCSCNVGMVLDRDGKWCVSAQNDTATCKEDEFGCTSGGCIPYHLTCDGVFHCVDKSDEFADYCATRTCRDEFFTCANGRCIHKNKTCDSVNTCGDYSDEMECPCDEANNFKCKSGPCIQKWLQCDNDPDCPDASDEMNCTRRDCKRELMSLMPEVNKNNLFINCNFTTACIMSSWICDGQNDCWDDSDEANCTATTERDRRCPEFTCDNGACLSVEWVCDGEDDCRDNSDERNCNVQCKDTEFQCSDGNCIPKSWMCDGTNDCADGSDEADHCAKPCTNEQFKCNSTGKCIPQAWVCDETADCLDSSDEEECLSRADQECDAPSSFRCANGRCIATEYYCDGESDCGDNSDEPPSCVLSGLVCPDGKFTCRNGRCIPAPLICNGHNDCGDFSDEEVDNHLCSNASCVGPGLFECKNSLCISESLTCDGENHCGDYSDEERCNIDECALSKPCAHNCTDLKVGYKCSCLPGYKPHPVFPNLCVDIDECTEGVRPCDQICLNKHGSFVCSCQANYTLRPDGRTCKAMSHVAPSLILTNKYYIRKMDFHGNQTLLVKNLTNAVALDYDWTEKCVYWSDVTSIRSSLNRLCEGGSAQVLHHHMLTNPDGLAVDWVGRNLYWCDKGTDKIEVSTLGGQHRRTLITKGLREPRAIALLPQKGYLFWTDWSDRPHIGRAGMDGSDQKNIVTEGLGWPNALTIDYEAEHLYWADAREDYIAMCDFSGNLRKVIADRISHPKIKLHHVFAIAVFESYIFWTDWETKSVERCTKYAVDDCKTVGQTIHRPMDIHVLHPFKQPPVEKNLCSALNCSALCVLSPSGGMQAATARCECPNDFIVDPKNSSNCIANCTPPQIQCQTTFKCISSWWKCDGQDDCGDGSDEPPTCPKFVCYPGQFQCDNRNCTHPSHICDGNDDCGDKSDEKNCNDYNCMESQFKCPPFNGTQARCISKSSRCNGHSDCAGGEDENECKAICVESDKFSCANGHCIPVVWVCDSANDCGDNSDEDKAMCEARTCASDEHRCNTGRCLPKTWVCDGTQECVDGSDEPPTCKDTVSCDPTYFKCNNSKCIPGRWKCDMEDDCGDKSDELGCVPRECSESEFRCASDGRCLQAFMRCDGEIQCDDHSDEVGCQIECGEQEFTCSSPKHCINKDWVCDGDRDCTDGSDERNCSSVTSRPCGSLAFSCGSDCIPLHWVCDGENDCPAGEDETIETCRMRRCSPDKFRCGDHTCIPHFKVCNGVHDCIDMSDEKQEVCQTHERCGQDTFTCGSGQCIDADARCDGKQDCSDQSDEKGCVTQICEVSACSQLCIVKQGRGFVCQCAPGYSGNVSCSARGDSGLLLIATDKEVKLIDPYKNRSEPENVQHVFRVPEDELMSSVAAHYFDKTYFAVLKQRIVSTTSLAVKPQSGKVSLNSSTVFYQTSPLDGPDSVIHAASYDWTTRLMYVARDEDIFVYRTHQDSEVVQYKTLLQEIGQVQSLLLDVERGLMFWSEIAKRDAMISVAHMDGTNARTILSSKRHGEISWPTDLAVDRATGRLYYADVKLRTVESVNVNGKDRKTVWSVDKSSKHIPYKIEVFEDFLYIATYQTSMVIKTHKHARSQQSNDTLSGEGGPRIVRLFMMQEQAYAVSHDMCKGFCHNSAICLRTPTVPVCVCPDNMVPEKKSLARDGSLSCVPAACRLQCHRGKCQMDTKGIPTCKCDPLYTGSRCETYRCNGWCKNRGTCYVDTAVPPDPVTGLPPLKCRCPPEWAGDRCQTPDKCCLNGGTCLNMEKGLNKGLNKCSCPPGYTGQWCELCPDLGCQNGAICLRDEFGQPACNCTPGFEGPRCERPHCDGFCLNGGTCVMSEHGNPACACPNLFEGKRCETEKCRCLNGGTCVMSRDNVTRCDCPQPWIGATCEVNACDCTCPGANFGLPPGSSTTCSCPSQRPSYCPKPTEYCHCRNGGTCVHLESQPGPVCRCTDDFIGTECEIQYLGLSNPCSNYCAGNGVCTLVKGSGQPFCTCLDRTRTGARCEGCTLSCHEDYCVDKDECACVDCGSGASTALVLFAVLLLLLVLLAFSYYHVRRKARRRGFDHSRIRENVEITNPMYEGHLELTDELATPPESVRCALNISRTSRGNFDNPVYAMMEEKANLLDAS</sequence>
<feature type="disulfide bond" evidence="14">
    <location>
        <begin position="3722"/>
        <end position="3739"/>
    </location>
</feature>
<feature type="disulfide bond" evidence="15">
    <location>
        <begin position="1861"/>
        <end position="1873"/>
    </location>
</feature>
<evidence type="ECO:0000256" key="7">
    <source>
        <dbReference type="ARBA" id="ARBA00022737"/>
    </source>
</evidence>
<evidence type="ECO:0000256" key="2">
    <source>
        <dbReference type="ARBA" id="ARBA00004167"/>
    </source>
</evidence>
<keyword evidence="8" id="KW-0106">Calcium</keyword>
<keyword evidence="12" id="KW-0675">Receptor</keyword>
<dbReference type="GO" id="GO:0005509">
    <property type="term" value="F:calcium ion binding"/>
    <property type="evidence" value="ECO:0007669"/>
    <property type="project" value="InterPro"/>
</dbReference>
<feature type="disulfide bond" evidence="15">
    <location>
        <begin position="2000"/>
        <end position="2018"/>
    </location>
</feature>
<feature type="disulfide bond" evidence="15">
    <location>
        <begin position="1868"/>
        <end position="1886"/>
    </location>
</feature>
<feature type="transmembrane region" description="Helical" evidence="17">
    <location>
        <begin position="105"/>
        <end position="131"/>
    </location>
</feature>
<feature type="transmembrane region" description="Helical" evidence="17">
    <location>
        <begin position="165"/>
        <end position="186"/>
    </location>
</feature>
<dbReference type="FunFam" id="4.10.400.10:FF:000002">
    <property type="entry name" value="Low-density lipoprotein receptor-related protein 1"/>
    <property type="match status" value="2"/>
</dbReference>
<feature type="disulfide bond" evidence="15">
    <location>
        <begin position="2861"/>
        <end position="2876"/>
    </location>
</feature>
<feature type="transmembrane region" description="Helical" evidence="17">
    <location>
        <begin position="602"/>
        <end position="621"/>
    </location>
</feature>
<feature type="transmembrane region" description="Helical" evidence="17">
    <location>
        <begin position="627"/>
        <end position="651"/>
    </location>
</feature>
<dbReference type="InterPro" id="IPR002172">
    <property type="entry name" value="LDrepeatLR_classA_rpt"/>
</dbReference>
<dbReference type="PROSITE" id="PS01209">
    <property type="entry name" value="LDLRA_1"/>
    <property type="match status" value="10"/>
</dbReference>
<dbReference type="PROSITE" id="PS50026">
    <property type="entry name" value="EGF_3"/>
    <property type="match status" value="7"/>
</dbReference>
<feature type="disulfide bond" evidence="15">
    <location>
        <begin position="2842"/>
        <end position="2854"/>
    </location>
</feature>
<evidence type="ECO:0000256" key="13">
    <source>
        <dbReference type="ARBA" id="ARBA00023180"/>
    </source>
</evidence>
<feature type="transmembrane region" description="Helical" evidence="17">
    <location>
        <begin position="280"/>
        <end position="313"/>
    </location>
</feature>
<dbReference type="Pfam" id="PF00058">
    <property type="entry name" value="Ldl_recept_b"/>
    <property type="match status" value="6"/>
</dbReference>
<dbReference type="Proteomes" id="UP000466442">
    <property type="component" value="Unassembled WGS sequence"/>
</dbReference>
<dbReference type="PROSITE" id="PS50283">
    <property type="entry name" value="NA_SOLUT_SYMP_3"/>
    <property type="match status" value="1"/>
</dbReference>
<evidence type="ECO:0000256" key="10">
    <source>
        <dbReference type="ARBA" id="ARBA00023136"/>
    </source>
</evidence>
<feature type="disulfide bond" evidence="14">
    <location>
        <begin position="3761"/>
        <end position="3771"/>
    </location>
</feature>
<feature type="transmembrane region" description="Helical" evidence="17">
    <location>
        <begin position="690"/>
        <end position="715"/>
    </location>
</feature>
<feature type="transmembrane region" description="Helical" evidence="17">
    <location>
        <begin position="192"/>
        <end position="213"/>
    </location>
</feature>
<keyword evidence="4" id="KW-0254">Endocytosis</keyword>
<dbReference type="SUPFAM" id="SSF57196">
    <property type="entry name" value="EGF/Laminin"/>
    <property type="match status" value="6"/>
</dbReference>
<feature type="domain" description="EGF-like" evidence="18">
    <location>
        <begin position="3757"/>
        <end position="3795"/>
    </location>
</feature>
<dbReference type="InterPro" id="IPR001881">
    <property type="entry name" value="EGF-like_Ca-bd_dom"/>
</dbReference>
<feature type="transmembrane region" description="Helical" evidence="17">
    <location>
        <begin position="3824"/>
        <end position="3843"/>
    </location>
</feature>
<dbReference type="PROSITE" id="PS00010">
    <property type="entry name" value="ASX_HYDROXYL"/>
    <property type="match status" value="2"/>
</dbReference>
<feature type="transmembrane region" description="Helical" evidence="17">
    <location>
        <begin position="546"/>
        <end position="568"/>
    </location>
</feature>
<feature type="disulfide bond" evidence="15">
    <location>
        <begin position="3003"/>
        <end position="3015"/>
    </location>
</feature>
<dbReference type="SMART" id="SM00179">
    <property type="entry name" value="EGF_CA"/>
    <property type="match status" value="4"/>
</dbReference>
<dbReference type="OrthoDB" id="21182at2759"/>
<feature type="disulfide bond" evidence="15">
    <location>
        <begin position="3064"/>
        <end position="3079"/>
    </location>
</feature>
<dbReference type="GO" id="GO:0043235">
    <property type="term" value="C:receptor complex"/>
    <property type="evidence" value="ECO:0007669"/>
    <property type="project" value="TreeGrafter"/>
</dbReference>
<feature type="disulfide bond" evidence="14">
    <location>
        <begin position="3765"/>
        <end position="3782"/>
    </location>
</feature>
<feature type="transmembrane region" description="Helical" evidence="17">
    <location>
        <begin position="347"/>
        <end position="369"/>
    </location>
</feature>
<dbReference type="InterPro" id="IPR023415">
    <property type="entry name" value="LDLR_class-A_CS"/>
</dbReference>
<feature type="disulfide bond" evidence="15">
    <location>
        <begin position="1827"/>
        <end position="1845"/>
    </location>
</feature>
<keyword evidence="11 14" id="KW-1015">Disulfide bond</keyword>
<evidence type="ECO:0000256" key="12">
    <source>
        <dbReference type="ARBA" id="ARBA00023170"/>
    </source>
</evidence>
<dbReference type="Pfam" id="PF00057">
    <property type="entry name" value="Ldl_recept_a"/>
    <property type="match status" value="21"/>
</dbReference>
<feature type="disulfide bond" evidence="15">
    <location>
        <begin position="2849"/>
        <end position="2867"/>
    </location>
</feature>
<dbReference type="PRINTS" id="PR00261">
    <property type="entry name" value="LDLRECEPTOR"/>
</dbReference>
<dbReference type="CDD" id="cd00054">
    <property type="entry name" value="EGF_CA"/>
    <property type="match status" value="2"/>
</dbReference>
<dbReference type="PROSITE" id="PS00022">
    <property type="entry name" value="EGF_1"/>
    <property type="match status" value="4"/>
</dbReference>
<feature type="domain" description="ABC transmembrane type-1" evidence="20">
    <location>
        <begin position="153"/>
        <end position="422"/>
    </location>
</feature>
<keyword evidence="13" id="KW-0325">Glycoprotein</keyword>
<dbReference type="InterPro" id="IPR000152">
    <property type="entry name" value="EGF-type_Asp/Asn_hydroxyl_site"/>
</dbReference>
<feature type="transmembrane region" description="Helical" evidence="17">
    <location>
        <begin position="518"/>
        <end position="539"/>
    </location>
</feature>
<feature type="disulfide bond" evidence="14">
    <location>
        <begin position="3670"/>
        <end position="3679"/>
    </location>
</feature>
<keyword evidence="7" id="KW-0677">Repeat</keyword>
<keyword evidence="23" id="KW-1185">Reference proteome</keyword>
<feature type="disulfide bond" evidence="15">
    <location>
        <begin position="2012"/>
        <end position="2027"/>
    </location>
</feature>
<feature type="transmembrane region" description="Helical" evidence="17">
    <location>
        <begin position="479"/>
        <end position="512"/>
    </location>
</feature>
<keyword evidence="6" id="KW-0732">Signal</keyword>
<evidence type="ECO:0000256" key="14">
    <source>
        <dbReference type="PROSITE-ProRule" id="PRU00076"/>
    </source>
</evidence>
<feature type="transmembrane region" description="Helical" evidence="17">
    <location>
        <begin position="249"/>
        <end position="273"/>
    </location>
</feature>
<accession>A0A8S9WQC8</accession>
<feature type="domain" description="PUL" evidence="21">
    <location>
        <begin position="31"/>
        <end position="322"/>
    </location>
</feature>
<keyword evidence="3 14" id="KW-0245">EGF-like domain</keyword>
<evidence type="ECO:0000259" key="20">
    <source>
        <dbReference type="PROSITE" id="PS50929"/>
    </source>
</evidence>
<dbReference type="SMART" id="SM00135">
    <property type="entry name" value="LY"/>
    <property type="match status" value="20"/>
</dbReference>
<dbReference type="InterPro" id="IPR000515">
    <property type="entry name" value="MetI-like"/>
</dbReference>
<dbReference type="SMART" id="SM00192">
    <property type="entry name" value="LDLa"/>
    <property type="match status" value="21"/>
</dbReference>
<feature type="domain" description="EGF-like" evidence="18">
    <location>
        <begin position="2235"/>
        <end position="2275"/>
    </location>
</feature>
<feature type="disulfide bond" evidence="15">
    <location>
        <begin position="2808"/>
        <end position="2826"/>
    </location>
</feature>
<organism evidence="22 23">
    <name type="scientific">Apolygus lucorum</name>
    <name type="common">Small green plant bug</name>
    <name type="synonym">Lygocoris lucorum</name>
    <dbReference type="NCBI Taxonomy" id="248454"/>
    <lineage>
        <taxon>Eukaryota</taxon>
        <taxon>Metazoa</taxon>
        <taxon>Ecdysozoa</taxon>
        <taxon>Arthropoda</taxon>
        <taxon>Hexapoda</taxon>
        <taxon>Insecta</taxon>
        <taxon>Pterygota</taxon>
        <taxon>Neoptera</taxon>
        <taxon>Paraneoptera</taxon>
        <taxon>Hemiptera</taxon>
        <taxon>Heteroptera</taxon>
        <taxon>Panheteroptera</taxon>
        <taxon>Cimicomorpha</taxon>
        <taxon>Miridae</taxon>
        <taxon>Mirini</taxon>
        <taxon>Apolygus</taxon>
    </lineage>
</organism>
<dbReference type="FunFam" id="2.120.10.30:FF:000241">
    <property type="entry name" value="Low-density lipoprotein receptor-related protein 6"/>
    <property type="match status" value="3"/>
</dbReference>
<feature type="disulfide bond" evidence="15">
    <location>
        <begin position="2156"/>
        <end position="2168"/>
    </location>
</feature>
<feature type="disulfide bond" evidence="15">
    <location>
        <begin position="2219"/>
        <end position="2234"/>
    </location>
</feature>
<feature type="repeat" description="LDL-receptor class B" evidence="16">
    <location>
        <begin position="3269"/>
        <end position="3317"/>
    </location>
</feature>
<dbReference type="SUPFAM" id="SSF57424">
    <property type="entry name" value="LDL receptor-like module"/>
    <property type="match status" value="21"/>
</dbReference>
<feature type="domain" description="EGF-like" evidence="18">
    <location>
        <begin position="3647"/>
        <end position="3680"/>
    </location>
</feature>
<dbReference type="PANTHER" id="PTHR22722">
    <property type="entry name" value="LOW-DENSITY LIPOPROTEIN RECEPTOR-RELATED PROTEIN 2-RELATED"/>
    <property type="match status" value="1"/>
</dbReference>
<keyword evidence="9 17" id="KW-1133">Transmembrane helix</keyword>
<evidence type="ECO:0000256" key="5">
    <source>
        <dbReference type="ARBA" id="ARBA00022692"/>
    </source>
</evidence>
<dbReference type="PROSITE" id="PS50929">
    <property type="entry name" value="ABC_TM1F"/>
    <property type="match status" value="1"/>
</dbReference>
<dbReference type="GO" id="GO:0005524">
    <property type="term" value="F:ATP binding"/>
    <property type="evidence" value="ECO:0007669"/>
    <property type="project" value="InterPro"/>
</dbReference>
<feature type="repeat" description="LDL-receptor class B" evidence="16">
    <location>
        <begin position="1231"/>
        <end position="1272"/>
    </location>
</feature>
<feature type="disulfide bond" evidence="15">
    <location>
        <begin position="2163"/>
        <end position="2181"/>
    </location>
</feature>
<keyword evidence="5 17" id="KW-0812">Transmembrane</keyword>
<feature type="transmembrane region" description="Helical" evidence="17">
    <location>
        <begin position="658"/>
        <end position="684"/>
    </location>
</feature>
<feature type="disulfide bond" evidence="15">
    <location>
        <begin position="2090"/>
        <end position="2105"/>
    </location>
</feature>
<feature type="repeat" description="LDL-receptor class B" evidence="16">
    <location>
        <begin position="1682"/>
        <end position="1724"/>
    </location>
</feature>
<gene>
    <name evidence="22" type="ORF">GE061_008591</name>
</gene>
<dbReference type="SMART" id="SM00181">
    <property type="entry name" value="EGF"/>
    <property type="match status" value="19"/>
</dbReference>
<dbReference type="InterPro" id="IPR018097">
    <property type="entry name" value="EGF_Ca-bd_CS"/>
</dbReference>
<dbReference type="Gene3D" id="2.10.25.10">
    <property type="entry name" value="Laminin"/>
    <property type="match status" value="8"/>
</dbReference>
<feature type="disulfide bond" evidence="14">
    <location>
        <begin position="3636"/>
        <end position="3645"/>
    </location>
</feature>
<feature type="transmembrane region" description="Helical" evidence="17">
    <location>
        <begin position="74"/>
        <end position="98"/>
    </location>
</feature>
<name>A0A8S9WQC8_APOLU</name>
<feature type="disulfide bond" evidence="15">
    <location>
        <begin position="2038"/>
        <end position="2056"/>
    </location>
</feature>
<feature type="disulfide bond" evidence="15">
    <location>
        <begin position="1880"/>
        <end position="1895"/>
    </location>
</feature>
<evidence type="ECO:0000259" key="19">
    <source>
        <dbReference type="PROSITE" id="PS50928"/>
    </source>
</evidence>
<feature type="domain" description="EGF-like" evidence="18">
    <location>
        <begin position="3610"/>
        <end position="3646"/>
    </location>
</feature>
<feature type="disulfide bond" evidence="15">
    <location>
        <begin position="2207"/>
        <end position="2225"/>
    </location>
</feature>
<dbReference type="GO" id="GO:0042562">
    <property type="term" value="F:hormone binding"/>
    <property type="evidence" value="ECO:0007669"/>
    <property type="project" value="TreeGrafter"/>
</dbReference>
<feature type="disulfide bond" evidence="15">
    <location>
        <begin position="2801"/>
        <end position="2813"/>
    </location>
</feature>